<dbReference type="GO" id="GO:0009007">
    <property type="term" value="F:site-specific DNA-methyltransferase (adenine-specific) activity"/>
    <property type="evidence" value="ECO:0007669"/>
    <property type="project" value="UniProtKB-EC"/>
</dbReference>
<comment type="caution">
    <text evidence="1">The sequence shown here is derived from an EMBL/GenBank/DDBJ whole genome shotgun (WGS) entry which is preliminary data.</text>
</comment>
<dbReference type="GO" id="GO:0032259">
    <property type="term" value="P:methylation"/>
    <property type="evidence" value="ECO:0007669"/>
    <property type="project" value="UniProtKB-KW"/>
</dbReference>
<reference evidence="1 2" key="1">
    <citation type="submission" date="2012-04" db="EMBL/GenBank/DDBJ databases">
        <authorList>
            <person name="Genoscope - CEA"/>
        </authorList>
    </citation>
    <scope>NUCLEOTIDE SEQUENCE [LARGE SCALE GENOMIC DNA]</scope>
    <source>
        <strain evidence="1 2">9808</strain>
    </source>
</reference>
<keyword evidence="1" id="KW-0808">Transferase</keyword>
<dbReference type="AlphaFoldDB" id="I4I115"/>
<accession>I4I115</accession>
<evidence type="ECO:0000313" key="2">
    <source>
        <dbReference type="Proteomes" id="UP000005291"/>
    </source>
</evidence>
<dbReference type="Proteomes" id="UP000005291">
    <property type="component" value="Unassembled WGS sequence"/>
</dbReference>
<dbReference type="HOGENOM" id="CLU_057063_1_0_3"/>
<dbReference type="EC" id="2.1.1.72" evidence="1"/>
<protein>
    <submittedName>
        <fullName evidence="1">Modification methylase EcoRI</fullName>
        <ecNumber evidence="1">2.1.1.72</ecNumber>
    </submittedName>
</protein>
<dbReference type="EMBL" id="CAIN01000334">
    <property type="protein sequence ID" value="CCI27989.1"/>
    <property type="molecule type" value="Genomic_DNA"/>
</dbReference>
<name>I4I115_MICAE</name>
<gene>
    <name evidence="1" type="ORF">MICAG_40004</name>
</gene>
<proteinExistence type="predicted"/>
<dbReference type="InterPro" id="IPR025247">
    <property type="entry name" value="EcoRI-like_methylase"/>
</dbReference>
<sequence length="205" mass="23837">MTNPPFSLFREYVGQLVKYDKKFLIIGNINAITYKEIFKLIQENKAWLGINLGRGISGFIVPEQYELYGTEARIDNSGNRIVSPNNCLWLTNLDTSKRHEDIALTKRYFGNEAEYPKYDNYDGINVNKTQDIPLDFKGVMGVPITFLHKFNPDQFEIIKFRKGNDDKDLSVNGKCPYFRILIKNKRTQTEYIDLTDKEKQCITQS</sequence>
<dbReference type="Pfam" id="PF13651">
    <property type="entry name" value="EcoRI_methylase"/>
    <property type="match status" value="1"/>
</dbReference>
<organism evidence="1 2">
    <name type="scientific">Microcystis aeruginosa PCC 9808</name>
    <dbReference type="NCBI Taxonomy" id="1160284"/>
    <lineage>
        <taxon>Bacteria</taxon>
        <taxon>Bacillati</taxon>
        <taxon>Cyanobacteriota</taxon>
        <taxon>Cyanophyceae</taxon>
        <taxon>Oscillatoriophycideae</taxon>
        <taxon>Chroococcales</taxon>
        <taxon>Microcystaceae</taxon>
        <taxon>Microcystis</taxon>
    </lineage>
</organism>
<keyword evidence="1" id="KW-0489">Methyltransferase</keyword>
<evidence type="ECO:0000313" key="1">
    <source>
        <dbReference type="EMBL" id="CCI27989.1"/>
    </source>
</evidence>